<organism evidence="1 2">
    <name type="scientific">Aspergillus melleus</name>
    <dbReference type="NCBI Taxonomy" id="138277"/>
    <lineage>
        <taxon>Eukaryota</taxon>
        <taxon>Fungi</taxon>
        <taxon>Dikarya</taxon>
        <taxon>Ascomycota</taxon>
        <taxon>Pezizomycotina</taxon>
        <taxon>Eurotiomycetes</taxon>
        <taxon>Eurotiomycetidae</taxon>
        <taxon>Eurotiales</taxon>
        <taxon>Aspergillaceae</taxon>
        <taxon>Aspergillus</taxon>
        <taxon>Aspergillus subgen. Circumdati</taxon>
    </lineage>
</organism>
<sequence length="397" mass="44583">MRSFFRRPSWANTGDGNSPPEFYRRADQTYGDIVAASREARIQSVNHGCDHLREDEKASRGRHTTEDEHHEDVASSIPSEATQVTSLPRDGPISRATGHSEIGEDNACRSPSTKVLRPSDMSVAGVSSQTKRQLQAKPPPRSPCVANTSFPTPRTTQQNNPLATPTHEHDQYGDNDSRPKAEVSHSKRQEDVTVQILISSKIANTKPLVIKRRMYQPLKDVRLAWCEHQKLPRALYPFVFLTWKGRRLFDVTTCKSLGGHRSGDPGTSTFHDDLSDDFGGLHIHMEAVMDNQAPNYPLVSSKPLSGHHLEEYADLEGDKTERRSFRLVFKCPGHADYEMYAGSQTRIAQLVAAYRDIHSIHPEQTVYLTFDGERLDPNSCPADHDMTHDDLVDVIIK</sequence>
<dbReference type="Proteomes" id="UP001177260">
    <property type="component" value="Unassembled WGS sequence"/>
</dbReference>
<proteinExistence type="predicted"/>
<name>A0ACC3B1V3_9EURO</name>
<dbReference type="EMBL" id="JAOPJF010000036">
    <property type="protein sequence ID" value="KAK1143814.1"/>
    <property type="molecule type" value="Genomic_DNA"/>
</dbReference>
<reference evidence="1 2" key="1">
    <citation type="journal article" date="2023" name="ACS Omega">
        <title>Identification of the Neoaspergillic Acid Biosynthesis Gene Cluster by Establishing an In Vitro CRISPR-Ribonucleoprotein Genetic System in Aspergillus melleus.</title>
        <authorList>
            <person name="Yuan B."/>
            <person name="Grau M.F."/>
            <person name="Murata R.M."/>
            <person name="Torok T."/>
            <person name="Venkateswaran K."/>
            <person name="Stajich J.E."/>
            <person name="Wang C.C.C."/>
        </authorList>
    </citation>
    <scope>NUCLEOTIDE SEQUENCE [LARGE SCALE GENOMIC DNA]</scope>
    <source>
        <strain evidence="1 2">IMV 1140</strain>
    </source>
</reference>
<keyword evidence="2" id="KW-1185">Reference proteome</keyword>
<evidence type="ECO:0000313" key="1">
    <source>
        <dbReference type="EMBL" id="KAK1143814.1"/>
    </source>
</evidence>
<gene>
    <name evidence="1" type="ORF">N8T08_006065</name>
</gene>
<comment type="caution">
    <text evidence="1">The sequence shown here is derived from an EMBL/GenBank/DDBJ whole genome shotgun (WGS) entry which is preliminary data.</text>
</comment>
<accession>A0ACC3B1V3</accession>
<evidence type="ECO:0000313" key="2">
    <source>
        <dbReference type="Proteomes" id="UP001177260"/>
    </source>
</evidence>
<protein>
    <submittedName>
        <fullName evidence="1">Uncharacterized protein</fullName>
    </submittedName>
</protein>